<evidence type="ECO:0000256" key="1">
    <source>
        <dbReference type="ARBA" id="ARBA00009798"/>
    </source>
</evidence>
<dbReference type="Pfam" id="PF04073">
    <property type="entry name" value="tRNA_edit"/>
    <property type="match status" value="1"/>
</dbReference>
<protein>
    <recommendedName>
        <fullName evidence="4">Cys-tRNA(Pro)/Cys-tRNA(Cys) deacylase</fullName>
        <ecNumber evidence="4">4.2.-.-</ecNumber>
    </recommendedName>
</protein>
<organism evidence="6 7">
    <name type="scientific">Eggerthia catenaformis OT 569 = DSM 20559</name>
    <dbReference type="NCBI Taxonomy" id="999415"/>
    <lineage>
        <taxon>Bacteria</taxon>
        <taxon>Bacillati</taxon>
        <taxon>Bacillota</taxon>
        <taxon>Erysipelotrichia</taxon>
        <taxon>Erysipelotrichales</taxon>
        <taxon>Coprobacillaceae</taxon>
        <taxon>Eggerthia</taxon>
    </lineage>
</organism>
<dbReference type="OrthoDB" id="9809296at2"/>
<dbReference type="BioCyc" id="ECAT999415-HMP:GTTI-1114-MONOMER"/>
<dbReference type="RefSeq" id="WP_004802881.1">
    <property type="nucleotide sequence ID" value="NZ_KB446648.1"/>
</dbReference>
<comment type="caution">
    <text evidence="6">The sequence shown here is derived from an EMBL/GenBank/DDBJ whole genome shotgun (WGS) entry which is preliminary data.</text>
</comment>
<accession>M2PLW6</accession>
<dbReference type="GO" id="GO:0006412">
    <property type="term" value="P:translation"/>
    <property type="evidence" value="ECO:0007669"/>
    <property type="project" value="UniProtKB-KW"/>
</dbReference>
<evidence type="ECO:0000313" key="7">
    <source>
        <dbReference type="Proteomes" id="UP000011758"/>
    </source>
</evidence>
<gene>
    <name evidence="6" type="ORF">HMPREF9943_01088</name>
</gene>
<evidence type="ECO:0000259" key="5">
    <source>
        <dbReference type="Pfam" id="PF04073"/>
    </source>
</evidence>
<dbReference type="Proteomes" id="UP000011758">
    <property type="component" value="Unassembled WGS sequence"/>
</dbReference>
<dbReference type="InterPro" id="IPR004369">
    <property type="entry name" value="Prolyl-tRNA_editing_YbaK/EbsC"/>
</dbReference>
<feature type="domain" description="YbaK/aminoacyl-tRNA synthetase-associated" evidence="5">
    <location>
        <begin position="42"/>
        <end position="148"/>
    </location>
</feature>
<dbReference type="eggNOG" id="COG2606">
    <property type="taxonomic scope" value="Bacteria"/>
</dbReference>
<evidence type="ECO:0000256" key="4">
    <source>
        <dbReference type="PIRNR" id="PIRNR006181"/>
    </source>
</evidence>
<reference evidence="6 7" key="1">
    <citation type="submission" date="2013-02" db="EMBL/GenBank/DDBJ databases">
        <title>The Genome Sequence of Lactobacillus catenaformis F0143.</title>
        <authorList>
            <consortium name="The Broad Institute Genome Sequencing Platform"/>
            <person name="Earl A."/>
            <person name="Ward D."/>
            <person name="Feldgarden M."/>
            <person name="Gevers D."/>
            <person name="Izard J."/>
            <person name="Blanton J.M."/>
            <person name="Mathney J."/>
            <person name="Dewhirst F.E."/>
            <person name="Young S.K."/>
            <person name="Zeng Q."/>
            <person name="Gargeya S."/>
            <person name="Fitzgerald M."/>
            <person name="Haas B."/>
            <person name="Abouelleil A."/>
            <person name="Alvarado L."/>
            <person name="Arachchi H.M."/>
            <person name="Berlin A."/>
            <person name="Chapman S.B."/>
            <person name="Gearin G."/>
            <person name="Goldberg J."/>
            <person name="Griggs A."/>
            <person name="Gujja S."/>
            <person name="Hansen M."/>
            <person name="Heiman D."/>
            <person name="Howarth C."/>
            <person name="Larimer J."/>
            <person name="Lui A."/>
            <person name="MacDonald P.J.P."/>
            <person name="McCowen C."/>
            <person name="Montmayeur A."/>
            <person name="Murphy C."/>
            <person name="Neiman D."/>
            <person name="Pearson M."/>
            <person name="Priest M."/>
            <person name="Roberts A."/>
            <person name="Saif S."/>
            <person name="Shea T."/>
            <person name="Sisk P."/>
            <person name="Stolte C."/>
            <person name="Sykes S."/>
            <person name="Wortman J."/>
            <person name="Nusbaum C."/>
            <person name="Birren B."/>
        </authorList>
    </citation>
    <scope>NUCLEOTIDE SEQUENCE [LARGE SCALE GENOMIC DNA]</scope>
    <source>
        <strain evidence="6 7">OT 569</strain>
    </source>
</reference>
<dbReference type="SUPFAM" id="SSF55826">
    <property type="entry name" value="YbaK/ProRS associated domain"/>
    <property type="match status" value="1"/>
</dbReference>
<dbReference type="EC" id="4.2.-.-" evidence="4"/>
<dbReference type="PIRSF" id="PIRSF006181">
    <property type="entry name" value="EbsC_YbaK"/>
    <property type="match status" value="1"/>
</dbReference>
<dbReference type="STRING" id="999415.HMPREF9943_01088"/>
<keyword evidence="7" id="KW-1185">Reference proteome</keyword>
<dbReference type="PANTHER" id="PTHR30411:SF0">
    <property type="entry name" value="CYS-TRNA(PRO)_CYS-TRNA(CYS) DEACYLASE YBAK"/>
    <property type="match status" value="1"/>
</dbReference>
<dbReference type="EMBL" id="AGEJ01000018">
    <property type="protein sequence ID" value="EMD16534.1"/>
    <property type="molecule type" value="Genomic_DNA"/>
</dbReference>
<keyword evidence="2 4" id="KW-0648">Protein biosynthesis</keyword>
<sequence>MSKSIKTNALRLLDRDHIFYKIIEYQYDEDHLSGSHIINQVDMKAEDIYKTLVLVSDKKEYLVCCIPVLKIIDLKKLALLSHHKKVEMIPMKDLLKITGYMRGGCSPIGMKKKFPIYFDSSILKDRPIALSAGKRGYQMVVSALEILDYVEGICGEVTRNEED</sequence>
<dbReference type="AlphaFoldDB" id="M2PLW6"/>
<dbReference type="InterPro" id="IPR036754">
    <property type="entry name" value="YbaK/aa-tRNA-synt-asso_dom_sf"/>
</dbReference>
<dbReference type="GO" id="GO:0002161">
    <property type="term" value="F:aminoacyl-tRNA deacylase activity"/>
    <property type="evidence" value="ECO:0007669"/>
    <property type="project" value="InterPro"/>
</dbReference>
<dbReference type="Gene3D" id="3.90.960.10">
    <property type="entry name" value="YbaK/aminoacyl-tRNA synthetase-associated domain"/>
    <property type="match status" value="1"/>
</dbReference>
<evidence type="ECO:0000256" key="3">
    <source>
        <dbReference type="ARBA" id="ARBA00023239"/>
    </source>
</evidence>
<dbReference type="GO" id="GO:0016829">
    <property type="term" value="F:lyase activity"/>
    <property type="evidence" value="ECO:0007669"/>
    <property type="project" value="UniProtKB-KW"/>
</dbReference>
<dbReference type="CDD" id="cd00002">
    <property type="entry name" value="YbaK_deacylase"/>
    <property type="match status" value="1"/>
</dbReference>
<comment type="similarity">
    <text evidence="1 4">Belongs to the prolyl-tRNA editing family. YbaK/EbsC subfamily.</text>
</comment>
<evidence type="ECO:0000313" key="6">
    <source>
        <dbReference type="EMBL" id="EMD16534.1"/>
    </source>
</evidence>
<dbReference type="PANTHER" id="PTHR30411">
    <property type="entry name" value="CYTOPLASMIC PROTEIN"/>
    <property type="match status" value="1"/>
</dbReference>
<dbReference type="NCBIfam" id="TIGR00011">
    <property type="entry name" value="YbaK_EbsC"/>
    <property type="match status" value="1"/>
</dbReference>
<dbReference type="PATRIC" id="fig|999415.3.peg.1105"/>
<name>M2PLW6_9FIRM</name>
<dbReference type="InterPro" id="IPR007214">
    <property type="entry name" value="YbaK/aa-tRNA-synth-assoc-dom"/>
</dbReference>
<evidence type="ECO:0000256" key="2">
    <source>
        <dbReference type="ARBA" id="ARBA00022917"/>
    </source>
</evidence>
<proteinExistence type="inferred from homology"/>
<keyword evidence="3 4" id="KW-0456">Lyase</keyword>